<dbReference type="InterPro" id="IPR038324">
    <property type="entry name" value="Rpb4/RPC9_sf"/>
</dbReference>
<keyword evidence="6" id="KW-1185">Reference proteome</keyword>
<reference evidence="5 6" key="1">
    <citation type="journal article" date="2010" name="Cell">
        <title>The genome of Naegleria gruberi illuminates early eukaryotic versatility.</title>
        <authorList>
            <person name="Fritz-Laylin L.K."/>
            <person name="Prochnik S.E."/>
            <person name="Ginger M.L."/>
            <person name="Dacks J.B."/>
            <person name="Carpenter M.L."/>
            <person name="Field M.C."/>
            <person name="Kuo A."/>
            <person name="Paredez A."/>
            <person name="Chapman J."/>
            <person name="Pham J."/>
            <person name="Shu S."/>
            <person name="Neupane R."/>
            <person name="Cipriano M."/>
            <person name="Mancuso J."/>
            <person name="Tu H."/>
            <person name="Salamov A."/>
            <person name="Lindquist E."/>
            <person name="Shapiro H."/>
            <person name="Lucas S."/>
            <person name="Grigoriev I.V."/>
            <person name="Cande W.Z."/>
            <person name="Fulton C."/>
            <person name="Rokhsar D.S."/>
            <person name="Dawson S.C."/>
        </authorList>
    </citation>
    <scope>NUCLEOTIDE SEQUENCE [LARGE SCALE GENOMIC DNA]</scope>
    <source>
        <strain evidence="5 6">NEG-M</strain>
    </source>
</reference>
<accession>D2V560</accession>
<sequence>MSIVDEQEVSERLELGDFKDRQCLTISEVAQMLSKKKEEVEQEQTDYINDVFDKSLTYARRFGGGLSVETTMAIKSALGRATVTLKDSQERRKLQPFQIAQLANLMPGDAEEAATLIPSLKAFDETEIGNLLKDLESLKGI</sequence>
<organism evidence="6">
    <name type="scientific">Naegleria gruberi</name>
    <name type="common">Amoeba</name>
    <dbReference type="NCBI Taxonomy" id="5762"/>
    <lineage>
        <taxon>Eukaryota</taxon>
        <taxon>Discoba</taxon>
        <taxon>Heterolobosea</taxon>
        <taxon>Tetramitia</taxon>
        <taxon>Eutetramitia</taxon>
        <taxon>Vahlkampfiidae</taxon>
        <taxon>Naegleria</taxon>
    </lineage>
</organism>
<dbReference type="InterPro" id="IPR006590">
    <property type="entry name" value="RNA_pol_Rpb4/RPC9_core"/>
</dbReference>
<gene>
    <name evidence="5" type="ORF">NAEGRDRAFT_64024</name>
</gene>
<dbReference type="InterPro" id="IPR005574">
    <property type="entry name" value="Rpb4/RPC9"/>
</dbReference>
<dbReference type="OrthoDB" id="2186918at2759"/>
<dbReference type="RefSeq" id="XP_002680963.1">
    <property type="nucleotide sequence ID" value="XM_002680917.1"/>
</dbReference>
<evidence type="ECO:0000256" key="1">
    <source>
        <dbReference type="ARBA" id="ARBA00004123"/>
    </source>
</evidence>
<dbReference type="GO" id="GO:0000166">
    <property type="term" value="F:nucleotide binding"/>
    <property type="evidence" value="ECO:0007669"/>
    <property type="project" value="InterPro"/>
</dbReference>
<protein>
    <submittedName>
        <fullName evidence="5">Predicted protein</fullName>
    </submittedName>
</protein>
<dbReference type="FunCoup" id="D2V560">
    <property type="interactions" value="517"/>
</dbReference>
<dbReference type="SUPFAM" id="SSF47819">
    <property type="entry name" value="HRDC-like"/>
    <property type="match status" value="1"/>
</dbReference>
<dbReference type="VEuPathDB" id="AmoebaDB:NAEGRDRAFT_64024"/>
<comment type="subcellular location">
    <subcellularLocation>
        <location evidence="1">Nucleus</location>
    </subcellularLocation>
</comment>
<evidence type="ECO:0000313" key="5">
    <source>
        <dbReference type="EMBL" id="EFC48219.1"/>
    </source>
</evidence>
<dbReference type="GO" id="GO:0006352">
    <property type="term" value="P:DNA-templated transcription initiation"/>
    <property type="evidence" value="ECO:0007669"/>
    <property type="project" value="InterPro"/>
</dbReference>
<dbReference type="Pfam" id="PF03874">
    <property type="entry name" value="RNA_pol_Rpb4"/>
    <property type="match status" value="1"/>
</dbReference>
<evidence type="ECO:0000313" key="6">
    <source>
        <dbReference type="Proteomes" id="UP000006671"/>
    </source>
</evidence>
<dbReference type="GO" id="GO:0005634">
    <property type="term" value="C:nucleus"/>
    <property type="evidence" value="ECO:0007669"/>
    <property type="project" value="UniProtKB-SubCell"/>
</dbReference>
<dbReference type="InParanoid" id="D2V560"/>
<evidence type="ECO:0000256" key="3">
    <source>
        <dbReference type="ARBA" id="ARBA00025724"/>
    </source>
</evidence>
<dbReference type="EMBL" id="GG738852">
    <property type="protein sequence ID" value="EFC48219.1"/>
    <property type="molecule type" value="Genomic_DNA"/>
</dbReference>
<dbReference type="Proteomes" id="UP000006671">
    <property type="component" value="Unassembled WGS sequence"/>
</dbReference>
<dbReference type="OMA" id="PEFKNCK"/>
<keyword evidence="2" id="KW-0539">Nucleus</keyword>
<dbReference type="AlphaFoldDB" id="D2V560"/>
<feature type="domain" description="RNA polymerase Rpb4/RPC9 core" evidence="4">
    <location>
        <begin position="16"/>
        <end position="141"/>
    </location>
</feature>
<dbReference type="PANTHER" id="PTHR21297">
    <property type="entry name" value="DNA-DIRECTED RNA POLYMERASE II"/>
    <property type="match status" value="1"/>
</dbReference>
<dbReference type="KEGG" id="ngr:NAEGRDRAFT_64024"/>
<name>D2V560_NAEGR</name>
<proteinExistence type="inferred from homology"/>
<dbReference type="GO" id="GO:0030880">
    <property type="term" value="C:RNA polymerase complex"/>
    <property type="evidence" value="ECO:0007669"/>
    <property type="project" value="InterPro"/>
</dbReference>
<dbReference type="InterPro" id="IPR045222">
    <property type="entry name" value="Rpb4-like"/>
</dbReference>
<dbReference type="eggNOG" id="KOG2351">
    <property type="taxonomic scope" value="Eukaryota"/>
</dbReference>
<evidence type="ECO:0000256" key="2">
    <source>
        <dbReference type="ARBA" id="ARBA00023242"/>
    </source>
</evidence>
<dbReference type="GeneID" id="8849668"/>
<evidence type="ECO:0000259" key="4">
    <source>
        <dbReference type="SMART" id="SM00657"/>
    </source>
</evidence>
<comment type="similarity">
    <text evidence="3">Belongs to the eukaryotic RPB4 RNA polymerase subunit family.</text>
</comment>
<dbReference type="SMART" id="SM00657">
    <property type="entry name" value="RPOL4c"/>
    <property type="match status" value="1"/>
</dbReference>
<dbReference type="STRING" id="5762.D2V560"/>
<dbReference type="InterPro" id="IPR010997">
    <property type="entry name" value="HRDC-like_sf"/>
</dbReference>
<dbReference type="Gene3D" id="1.20.1250.40">
    <property type="match status" value="1"/>
</dbReference>